<reference evidence="2" key="1">
    <citation type="submission" date="2023-11" db="EMBL/GenBank/DDBJ databases">
        <authorList>
            <person name="Alioto T."/>
            <person name="Alioto T."/>
            <person name="Gomez Garrido J."/>
        </authorList>
    </citation>
    <scope>NUCLEOTIDE SEQUENCE</scope>
</reference>
<evidence type="ECO:0000313" key="2">
    <source>
        <dbReference type="EMBL" id="CAK4030657.1"/>
    </source>
</evidence>
<organism evidence="2 3">
    <name type="scientific">Lecanosticta acicola</name>
    <dbReference type="NCBI Taxonomy" id="111012"/>
    <lineage>
        <taxon>Eukaryota</taxon>
        <taxon>Fungi</taxon>
        <taxon>Dikarya</taxon>
        <taxon>Ascomycota</taxon>
        <taxon>Pezizomycotina</taxon>
        <taxon>Dothideomycetes</taxon>
        <taxon>Dothideomycetidae</taxon>
        <taxon>Mycosphaerellales</taxon>
        <taxon>Mycosphaerellaceae</taxon>
        <taxon>Lecanosticta</taxon>
    </lineage>
</organism>
<feature type="compositionally biased region" description="Polar residues" evidence="1">
    <location>
        <begin position="62"/>
        <end position="74"/>
    </location>
</feature>
<dbReference type="Proteomes" id="UP001296104">
    <property type="component" value="Unassembled WGS sequence"/>
</dbReference>
<name>A0AAI8Z1D3_9PEZI</name>
<comment type="caution">
    <text evidence="2">The sequence shown here is derived from an EMBL/GenBank/DDBJ whole genome shotgun (WGS) entry which is preliminary data.</text>
</comment>
<protein>
    <submittedName>
        <fullName evidence="2">Uncharacterized protein</fullName>
    </submittedName>
</protein>
<dbReference type="AlphaFoldDB" id="A0AAI8Z1D3"/>
<proteinExistence type="predicted"/>
<accession>A0AAI8Z1D3</accession>
<dbReference type="EMBL" id="CAVMBE010000039">
    <property type="protein sequence ID" value="CAK4030657.1"/>
    <property type="molecule type" value="Genomic_DNA"/>
</dbReference>
<feature type="region of interest" description="Disordered" evidence="1">
    <location>
        <begin position="40"/>
        <end position="82"/>
    </location>
</feature>
<sequence length="92" mass="10219">MPPTEAVETALGSVRSQFLVNLLKSCNRQRKLARQWAMNSIGSGNSFGKRQGNGNGDANLLENPNGNRMCSGNSFGKPLSQRKQQWELVRHF</sequence>
<gene>
    <name evidence="2" type="ORF">LECACI_7A005815</name>
</gene>
<keyword evidence="3" id="KW-1185">Reference proteome</keyword>
<evidence type="ECO:0000256" key="1">
    <source>
        <dbReference type="SAM" id="MobiDB-lite"/>
    </source>
</evidence>
<evidence type="ECO:0000313" key="3">
    <source>
        <dbReference type="Proteomes" id="UP001296104"/>
    </source>
</evidence>